<evidence type="ECO:0000313" key="2">
    <source>
        <dbReference type="EMBL" id="AGT10698.1"/>
    </source>
</evidence>
<name>S5YGV1_PARAH</name>
<proteinExistence type="predicted"/>
<evidence type="ECO:0000313" key="3">
    <source>
        <dbReference type="Proteomes" id="UP000015480"/>
    </source>
</evidence>
<keyword evidence="3" id="KW-1185">Reference proteome</keyword>
<accession>S5YGV1</accession>
<dbReference type="RefSeq" id="WP_020952183.1">
    <property type="nucleotide sequence ID" value="NC_022049.1"/>
</dbReference>
<sequence>MSEPYTPWFLPAEQQPATHPQLMGRLAGAEVVLLGERHDQAAHHRWQLHVAAGLAAHRPIVMGFEMFPARLDQVLHSWVFGKLDEDIFLERCEWANVWGFPAELYMPIFRFCREMKIPMVGLNCRRELVREVGAGGWQSVPEENREGLTPARPSSEAYRRFIFELTGGGAPGRKVTSAEDPGFDRFVRAQEVWDRAFATRIRNAVCRPGKPLVVGIIGMGHLQWGGGVPWQLEDFGIHDVRVLIPQGESQPMLAAGAADAVFRLPETETETEAELSDA</sequence>
<dbReference type="SUPFAM" id="SSF159501">
    <property type="entry name" value="EreA/ChaN-like"/>
    <property type="match status" value="1"/>
</dbReference>
<gene>
    <name evidence="2" type="ORF">JCM7686_pAMI4p007</name>
</gene>
<dbReference type="KEGG" id="pami:JCM7686_pAMI4p007"/>
<dbReference type="CDD" id="cd14727">
    <property type="entry name" value="ChanN-like"/>
    <property type="match status" value="1"/>
</dbReference>
<keyword evidence="2" id="KW-0614">Plasmid</keyword>
<dbReference type="PATRIC" id="fig|1367847.3.peg.3631"/>
<feature type="domain" description="Haem-binding uptake Tiki superfamily ChaN" evidence="1">
    <location>
        <begin position="22"/>
        <end position="232"/>
    </location>
</feature>
<dbReference type="Pfam" id="PF04187">
    <property type="entry name" value="Cofac_haem_bdg"/>
    <property type="match status" value="1"/>
</dbReference>
<organism evidence="2 3">
    <name type="scientific">Paracoccus aminophilus JCM 7686</name>
    <dbReference type="NCBI Taxonomy" id="1367847"/>
    <lineage>
        <taxon>Bacteria</taxon>
        <taxon>Pseudomonadati</taxon>
        <taxon>Pseudomonadota</taxon>
        <taxon>Alphaproteobacteria</taxon>
        <taxon>Rhodobacterales</taxon>
        <taxon>Paracoccaceae</taxon>
        <taxon>Paracoccus</taxon>
    </lineage>
</organism>
<evidence type="ECO:0000259" key="1">
    <source>
        <dbReference type="Pfam" id="PF04187"/>
    </source>
</evidence>
<dbReference type="Proteomes" id="UP000015480">
    <property type="component" value="Plasmid pAMI4"/>
</dbReference>
<reference evidence="2 3" key="1">
    <citation type="journal article" date="2014" name="BMC Genomics">
        <title>Architecture and functions of a multipartite genome of the methylotrophic bacterium Paracoccus aminophilus JCM 7686, containing primary and secondary chromids.</title>
        <authorList>
            <person name="Dziewit L."/>
            <person name="Czarnecki J."/>
            <person name="Wibberg D."/>
            <person name="Radlinska M."/>
            <person name="Mrozek P."/>
            <person name="Szymczak M."/>
            <person name="Schluter A."/>
            <person name="Puhler A."/>
            <person name="Bartosik D."/>
        </authorList>
    </citation>
    <scope>NUCLEOTIDE SEQUENCE [LARGE SCALE GENOMIC DNA]</scope>
    <source>
        <strain evidence="2">JCM 7686</strain>
        <plasmid evidence="3">Plasmid pAMI4</plasmid>
    </source>
</reference>
<dbReference type="OrthoDB" id="9795827at2"/>
<dbReference type="eggNOG" id="COG3016">
    <property type="taxonomic scope" value="Bacteria"/>
</dbReference>
<geneLocation type="plasmid" evidence="2 3">
    <name>pAMI4</name>
</geneLocation>
<dbReference type="HOGENOM" id="CLU_035488_2_1_5"/>
<dbReference type="Gene3D" id="3.40.50.11550">
    <property type="match status" value="1"/>
</dbReference>
<protein>
    <recommendedName>
        <fullName evidence="1">Haem-binding uptake Tiki superfamily ChaN domain-containing protein</fullName>
    </recommendedName>
</protein>
<dbReference type="EMBL" id="CP006652">
    <property type="protein sequence ID" value="AGT10698.1"/>
    <property type="molecule type" value="Genomic_DNA"/>
</dbReference>
<dbReference type="InterPro" id="IPR007314">
    <property type="entry name" value="Cofac_haem-bd_dom"/>
</dbReference>
<dbReference type="AlphaFoldDB" id="S5YGV1"/>